<dbReference type="SUPFAM" id="SSF46785">
    <property type="entry name" value="Winged helix' DNA-binding domain"/>
    <property type="match status" value="1"/>
</dbReference>
<name>A0A250J487_9BACT</name>
<accession>A0A250J487</accession>
<dbReference type="PANTHER" id="PTHR33204:SF29">
    <property type="entry name" value="TRANSCRIPTIONAL REGULATOR"/>
    <property type="match status" value="1"/>
</dbReference>
<dbReference type="RefSeq" id="WP_095986248.1">
    <property type="nucleotide sequence ID" value="NZ_CP022098.1"/>
</dbReference>
<keyword evidence="2" id="KW-0238">DNA-binding</keyword>
<keyword evidence="1" id="KW-0805">Transcription regulation</keyword>
<dbReference type="InterPro" id="IPR036388">
    <property type="entry name" value="WH-like_DNA-bd_sf"/>
</dbReference>
<dbReference type="PROSITE" id="PS51118">
    <property type="entry name" value="HTH_HXLR"/>
    <property type="match status" value="1"/>
</dbReference>
<evidence type="ECO:0000256" key="4">
    <source>
        <dbReference type="SAM" id="MobiDB-lite"/>
    </source>
</evidence>
<protein>
    <recommendedName>
        <fullName evidence="5">HTH hxlR-type domain-containing protein</fullName>
    </recommendedName>
</protein>
<dbReference type="Gene3D" id="1.10.10.10">
    <property type="entry name" value="Winged helix-like DNA-binding domain superfamily/Winged helix DNA-binding domain"/>
    <property type="match status" value="1"/>
</dbReference>
<dbReference type="PANTHER" id="PTHR33204">
    <property type="entry name" value="TRANSCRIPTIONAL REGULATOR, MARR FAMILY"/>
    <property type="match status" value="1"/>
</dbReference>
<gene>
    <name evidence="6" type="ORF">CYFUS_003442</name>
</gene>
<dbReference type="EMBL" id="CP022098">
    <property type="protein sequence ID" value="ATB38016.1"/>
    <property type="molecule type" value="Genomic_DNA"/>
</dbReference>
<proteinExistence type="predicted"/>
<dbReference type="AlphaFoldDB" id="A0A250J487"/>
<dbReference type="InterPro" id="IPR036390">
    <property type="entry name" value="WH_DNA-bd_sf"/>
</dbReference>
<evidence type="ECO:0000259" key="5">
    <source>
        <dbReference type="PROSITE" id="PS51118"/>
    </source>
</evidence>
<dbReference type="InterPro" id="IPR002577">
    <property type="entry name" value="HTH_HxlR"/>
</dbReference>
<dbReference type="Proteomes" id="UP000217257">
    <property type="component" value="Chromosome"/>
</dbReference>
<feature type="domain" description="HTH hxlR-type" evidence="5">
    <location>
        <begin position="20"/>
        <end position="120"/>
    </location>
</feature>
<evidence type="ECO:0000313" key="6">
    <source>
        <dbReference type="EMBL" id="ATB38016.1"/>
    </source>
</evidence>
<evidence type="ECO:0000313" key="7">
    <source>
        <dbReference type="Proteomes" id="UP000217257"/>
    </source>
</evidence>
<sequence>MSTPTRKASATEALSLPEPCPLVEFVTLVSGKWAIPLLYRLIINDGPIRFRELQRAARPITQKELTKQLRLLETRGLVHRTVYPEMPPHVEYEATPVARQLLGSLESIAAWMRTHGRSLHSEKPAAPRRTTGHPPPEKSKA</sequence>
<dbReference type="GO" id="GO:0003677">
    <property type="term" value="F:DNA binding"/>
    <property type="evidence" value="ECO:0007669"/>
    <property type="project" value="UniProtKB-KW"/>
</dbReference>
<organism evidence="6 7">
    <name type="scientific">Cystobacter fuscus</name>
    <dbReference type="NCBI Taxonomy" id="43"/>
    <lineage>
        <taxon>Bacteria</taxon>
        <taxon>Pseudomonadati</taxon>
        <taxon>Myxococcota</taxon>
        <taxon>Myxococcia</taxon>
        <taxon>Myxococcales</taxon>
        <taxon>Cystobacterineae</taxon>
        <taxon>Archangiaceae</taxon>
        <taxon>Cystobacter</taxon>
    </lineage>
</organism>
<evidence type="ECO:0000256" key="2">
    <source>
        <dbReference type="ARBA" id="ARBA00023125"/>
    </source>
</evidence>
<evidence type="ECO:0000256" key="3">
    <source>
        <dbReference type="ARBA" id="ARBA00023163"/>
    </source>
</evidence>
<reference evidence="6 7" key="1">
    <citation type="submission" date="2017-06" db="EMBL/GenBank/DDBJ databases">
        <title>Sequencing and comparative analysis of myxobacterial genomes.</title>
        <authorList>
            <person name="Rupp O."/>
            <person name="Goesmann A."/>
            <person name="Sogaard-Andersen L."/>
        </authorList>
    </citation>
    <scope>NUCLEOTIDE SEQUENCE [LARGE SCALE GENOMIC DNA]</scope>
    <source>
        <strain evidence="6 7">DSM 52655</strain>
    </source>
</reference>
<evidence type="ECO:0000256" key="1">
    <source>
        <dbReference type="ARBA" id="ARBA00023015"/>
    </source>
</evidence>
<keyword evidence="3" id="KW-0804">Transcription</keyword>
<dbReference type="Pfam" id="PF01638">
    <property type="entry name" value="HxlR"/>
    <property type="match status" value="1"/>
</dbReference>
<feature type="region of interest" description="Disordered" evidence="4">
    <location>
        <begin position="116"/>
        <end position="141"/>
    </location>
</feature>
<dbReference type="KEGG" id="cfus:CYFUS_003442"/>